<evidence type="ECO:0000256" key="6">
    <source>
        <dbReference type="ARBA" id="ARBA00022989"/>
    </source>
</evidence>
<gene>
    <name evidence="10" type="ORF">AWB69_03197</name>
</gene>
<evidence type="ECO:0000256" key="2">
    <source>
        <dbReference type="ARBA" id="ARBA00007069"/>
    </source>
</evidence>
<dbReference type="InterPro" id="IPR035906">
    <property type="entry name" value="MetI-like_sf"/>
</dbReference>
<dbReference type="GO" id="GO:0005886">
    <property type="term" value="C:plasma membrane"/>
    <property type="evidence" value="ECO:0007669"/>
    <property type="project" value="UniProtKB-SubCell"/>
</dbReference>
<keyword evidence="5 8" id="KW-0812">Transmembrane</keyword>
<evidence type="ECO:0000256" key="7">
    <source>
        <dbReference type="ARBA" id="ARBA00023136"/>
    </source>
</evidence>
<evidence type="ECO:0000256" key="5">
    <source>
        <dbReference type="ARBA" id="ARBA00022692"/>
    </source>
</evidence>
<dbReference type="EMBL" id="FCOK02000019">
    <property type="protein sequence ID" value="SAL34802.1"/>
    <property type="molecule type" value="Genomic_DNA"/>
</dbReference>
<organism evidence="10 11">
    <name type="scientific">Caballeronia udeis</name>
    <dbReference type="NCBI Taxonomy" id="1232866"/>
    <lineage>
        <taxon>Bacteria</taxon>
        <taxon>Pseudomonadati</taxon>
        <taxon>Pseudomonadota</taxon>
        <taxon>Betaproteobacteria</taxon>
        <taxon>Burkholderiales</taxon>
        <taxon>Burkholderiaceae</taxon>
        <taxon>Caballeronia</taxon>
    </lineage>
</organism>
<feature type="transmembrane region" description="Helical" evidence="8">
    <location>
        <begin position="268"/>
        <end position="291"/>
    </location>
</feature>
<dbReference type="CDD" id="cd06261">
    <property type="entry name" value="TM_PBP2"/>
    <property type="match status" value="1"/>
</dbReference>
<evidence type="ECO:0000313" key="11">
    <source>
        <dbReference type="Proteomes" id="UP000054683"/>
    </source>
</evidence>
<feature type="transmembrane region" description="Helical" evidence="8">
    <location>
        <begin position="114"/>
        <end position="138"/>
    </location>
</feature>
<comment type="subcellular location">
    <subcellularLocation>
        <location evidence="1 8">Cell membrane</location>
        <topology evidence="1 8">Multi-pass membrane protein</topology>
    </subcellularLocation>
</comment>
<keyword evidence="4" id="KW-1003">Cell membrane</keyword>
<evidence type="ECO:0000256" key="3">
    <source>
        <dbReference type="ARBA" id="ARBA00022448"/>
    </source>
</evidence>
<dbReference type="Gene3D" id="1.10.3720.10">
    <property type="entry name" value="MetI-like"/>
    <property type="match status" value="1"/>
</dbReference>
<dbReference type="GO" id="GO:0055085">
    <property type="term" value="P:transmembrane transport"/>
    <property type="evidence" value="ECO:0007669"/>
    <property type="project" value="InterPro"/>
</dbReference>
<sequence>MAAIRQGLKHHRERRPASFYWLALVFGLFVLFLYGPVITIFILSFQGPEGGLTFPMRGVSLHWFAVLRQGVGDIDIRAAFGRSVRLAAVVTVLTVLFSVAAGLAFRKRFRGDTAVFYVSVASLIMPSIIVSLGIGLTFRLLDNGVKYLAGAWGHQSFVDNYTTSMGLYTSALGAHLTWTLPFGLLVMFAVFNRFNPAYEEAARDLGASPWQSFRHVVLPIIGPSVIGVGMFGFTLSWDEIARTSQAIGDQNTLPLELQGLTTSVTRPVIYALGTMTTMLSLTVMVVGLLTVRWLSRRRSRALAG</sequence>
<evidence type="ECO:0000256" key="4">
    <source>
        <dbReference type="ARBA" id="ARBA00022475"/>
    </source>
</evidence>
<dbReference type="SUPFAM" id="SSF161098">
    <property type="entry name" value="MetI-like"/>
    <property type="match status" value="1"/>
</dbReference>
<dbReference type="PANTHER" id="PTHR43848:SF2">
    <property type="entry name" value="PUTRESCINE TRANSPORT SYSTEM PERMEASE PROTEIN POTI"/>
    <property type="match status" value="1"/>
</dbReference>
<protein>
    <submittedName>
        <fullName evidence="10">Binding-protein-dependent transport system inner membrane protein</fullName>
    </submittedName>
</protein>
<feature type="transmembrane region" description="Helical" evidence="8">
    <location>
        <begin position="167"/>
        <end position="191"/>
    </location>
</feature>
<keyword evidence="6 8" id="KW-1133">Transmembrane helix</keyword>
<evidence type="ECO:0000313" key="10">
    <source>
        <dbReference type="EMBL" id="SAL34802.1"/>
    </source>
</evidence>
<name>A0A158GRZ9_9BURK</name>
<proteinExistence type="inferred from homology"/>
<dbReference type="Proteomes" id="UP000054683">
    <property type="component" value="Unassembled WGS sequence"/>
</dbReference>
<feature type="domain" description="ABC transmembrane type-1" evidence="9">
    <location>
        <begin position="80"/>
        <end position="290"/>
    </location>
</feature>
<dbReference type="PANTHER" id="PTHR43848">
    <property type="entry name" value="PUTRESCINE TRANSPORT SYSTEM PERMEASE PROTEIN POTI"/>
    <property type="match status" value="1"/>
</dbReference>
<feature type="transmembrane region" description="Helical" evidence="8">
    <location>
        <begin position="212"/>
        <end position="233"/>
    </location>
</feature>
<dbReference type="Pfam" id="PF00528">
    <property type="entry name" value="BPD_transp_1"/>
    <property type="match status" value="1"/>
</dbReference>
<accession>A0A158GRZ9</accession>
<evidence type="ECO:0000259" key="9">
    <source>
        <dbReference type="PROSITE" id="PS50928"/>
    </source>
</evidence>
<dbReference type="AlphaFoldDB" id="A0A158GRZ9"/>
<keyword evidence="3 8" id="KW-0813">Transport</keyword>
<feature type="transmembrane region" description="Helical" evidence="8">
    <location>
        <begin position="86"/>
        <end position="105"/>
    </location>
</feature>
<feature type="transmembrane region" description="Helical" evidence="8">
    <location>
        <begin position="20"/>
        <end position="45"/>
    </location>
</feature>
<dbReference type="InterPro" id="IPR051789">
    <property type="entry name" value="Bact_Polyamine_Transport"/>
</dbReference>
<evidence type="ECO:0000256" key="1">
    <source>
        <dbReference type="ARBA" id="ARBA00004651"/>
    </source>
</evidence>
<dbReference type="RefSeq" id="WP_062086165.1">
    <property type="nucleotide sequence ID" value="NZ_FCOK02000019.1"/>
</dbReference>
<dbReference type="PROSITE" id="PS50928">
    <property type="entry name" value="ABC_TM1"/>
    <property type="match status" value="1"/>
</dbReference>
<evidence type="ECO:0000256" key="8">
    <source>
        <dbReference type="RuleBase" id="RU363032"/>
    </source>
</evidence>
<dbReference type="InterPro" id="IPR000515">
    <property type="entry name" value="MetI-like"/>
</dbReference>
<reference evidence="10 11" key="1">
    <citation type="submission" date="2016-01" db="EMBL/GenBank/DDBJ databases">
        <authorList>
            <person name="Oliw E.H."/>
        </authorList>
    </citation>
    <scope>NUCLEOTIDE SEQUENCE [LARGE SCALE GENOMIC DNA]</scope>
    <source>
        <strain evidence="10">LMG 27134</strain>
    </source>
</reference>
<keyword evidence="7 8" id="KW-0472">Membrane</keyword>
<comment type="similarity">
    <text evidence="2">Belongs to the binding-protein-dependent transport system permease family. CysTW subfamily.</text>
</comment>